<reference evidence="1 2" key="1">
    <citation type="journal article" date="2022" name="New Phytol.">
        <title>Ecological generalism drives hyperdiversity of secondary metabolite gene clusters in xylarialean endophytes.</title>
        <authorList>
            <person name="Franco M.E.E."/>
            <person name="Wisecaver J.H."/>
            <person name="Arnold A.E."/>
            <person name="Ju Y.M."/>
            <person name="Slot J.C."/>
            <person name="Ahrendt S."/>
            <person name="Moore L.P."/>
            <person name="Eastman K.E."/>
            <person name="Scott K."/>
            <person name="Konkel Z."/>
            <person name="Mondo S.J."/>
            <person name="Kuo A."/>
            <person name="Hayes R.D."/>
            <person name="Haridas S."/>
            <person name="Andreopoulos B."/>
            <person name="Riley R."/>
            <person name="LaButti K."/>
            <person name="Pangilinan J."/>
            <person name="Lipzen A."/>
            <person name="Amirebrahimi M."/>
            <person name="Yan J."/>
            <person name="Adam C."/>
            <person name="Keymanesh K."/>
            <person name="Ng V."/>
            <person name="Louie K."/>
            <person name="Northen T."/>
            <person name="Drula E."/>
            <person name="Henrissat B."/>
            <person name="Hsieh H.M."/>
            <person name="Youens-Clark K."/>
            <person name="Lutzoni F."/>
            <person name="Miadlikowska J."/>
            <person name="Eastwood D.C."/>
            <person name="Hamelin R.C."/>
            <person name="Grigoriev I.V."/>
            <person name="U'Ren J.M."/>
        </authorList>
    </citation>
    <scope>NUCLEOTIDE SEQUENCE [LARGE SCALE GENOMIC DNA]</scope>
    <source>
        <strain evidence="1 2">CBS 119005</strain>
    </source>
</reference>
<comment type="caution">
    <text evidence="1">The sequence shown here is derived from an EMBL/GenBank/DDBJ whole genome shotgun (WGS) entry which is preliminary data.</text>
</comment>
<sequence length="163" mass="18161">MGRFAIREPEEAGKAWPAIVIGLFVAFGEVLFGYDTGTISGILAMDYWQTLFSTGYVNTQGHLDVSPSQSSAIVSILFAGTFFGAHEDDKCIKMRPRDCIFQVGLIYEELKSWLSKSLWPTERPLSIRPTKDVAIRIPHFPLSNAQVINHISITFNGSCRSVF</sequence>
<dbReference type="Proteomes" id="UP001497700">
    <property type="component" value="Unassembled WGS sequence"/>
</dbReference>
<name>A0ACB9ZHK5_9PEZI</name>
<dbReference type="EMBL" id="MU393421">
    <property type="protein sequence ID" value="KAI4871051.1"/>
    <property type="molecule type" value="Genomic_DNA"/>
</dbReference>
<organism evidence="1 2">
    <name type="scientific">Hypoxylon rubiginosum</name>
    <dbReference type="NCBI Taxonomy" id="110542"/>
    <lineage>
        <taxon>Eukaryota</taxon>
        <taxon>Fungi</taxon>
        <taxon>Dikarya</taxon>
        <taxon>Ascomycota</taxon>
        <taxon>Pezizomycotina</taxon>
        <taxon>Sordariomycetes</taxon>
        <taxon>Xylariomycetidae</taxon>
        <taxon>Xylariales</taxon>
        <taxon>Hypoxylaceae</taxon>
        <taxon>Hypoxylon</taxon>
    </lineage>
</organism>
<accession>A0ACB9ZHK5</accession>
<proteinExistence type="predicted"/>
<protein>
    <submittedName>
        <fullName evidence="1">Uncharacterized protein</fullName>
    </submittedName>
</protein>
<gene>
    <name evidence="1" type="ORF">F4820DRAFT_401231</name>
</gene>
<evidence type="ECO:0000313" key="2">
    <source>
        <dbReference type="Proteomes" id="UP001497700"/>
    </source>
</evidence>
<evidence type="ECO:0000313" key="1">
    <source>
        <dbReference type="EMBL" id="KAI4871051.1"/>
    </source>
</evidence>
<keyword evidence="2" id="KW-1185">Reference proteome</keyword>